<proteinExistence type="predicted"/>
<keyword evidence="1" id="KW-1133">Transmembrane helix</keyword>
<keyword evidence="1" id="KW-0812">Transmembrane</keyword>
<name>A0A0E3YCV0_9BURK</name>
<keyword evidence="3" id="KW-1185">Reference proteome</keyword>
<gene>
    <name evidence="2" type="ORF">MB84_20250</name>
</gene>
<accession>A0A0E3YCV0</accession>
<dbReference type="OrthoDB" id="8703192at2"/>
<dbReference type="EMBL" id="CP011253">
    <property type="protein sequence ID" value="AKC71292.1"/>
    <property type="molecule type" value="Genomic_DNA"/>
</dbReference>
<sequence>MTRIAIDFAPRSWRRTLGPLSPVWCAVLALTVVIAIAASVFGYRVYARDQARQALADRIAQREAAHVRANPPVAPIAVPALQANAINAIARTLNLPWRRLRDTLDNAAMPNVALLSLAPDLNRHSVRITAETTNPDDMIVYLRVLREQPFFVDVQLTHHEINDQDINRPIRFQLEAAWASR</sequence>
<dbReference type="HOGENOM" id="CLU_118537_0_0_4"/>
<protein>
    <recommendedName>
        <fullName evidence="4">Pilus assembly protein</fullName>
    </recommendedName>
</protein>
<dbReference type="PATRIC" id="fig|573737.6.peg.5034"/>
<evidence type="ECO:0000313" key="3">
    <source>
        <dbReference type="Proteomes" id="UP000035050"/>
    </source>
</evidence>
<reference evidence="2" key="1">
    <citation type="submission" date="2016-06" db="EMBL/GenBank/DDBJ databases">
        <title>Pandoraea oxalativorans DSM 23570 Genome Sequencing.</title>
        <authorList>
            <person name="Ee R."/>
            <person name="Lim Y.-L."/>
            <person name="Yong D."/>
            <person name="Yin W.-F."/>
            <person name="Chan K.-G."/>
        </authorList>
    </citation>
    <scope>NUCLEOTIDE SEQUENCE</scope>
    <source>
        <strain evidence="2">DSM 23570</strain>
    </source>
</reference>
<dbReference type="AlphaFoldDB" id="A0A0E3YCV0"/>
<evidence type="ECO:0008006" key="4">
    <source>
        <dbReference type="Google" id="ProtNLM"/>
    </source>
</evidence>
<dbReference type="RefSeq" id="WP_046292436.1">
    <property type="nucleotide sequence ID" value="NZ_CP011253.3"/>
</dbReference>
<dbReference type="Proteomes" id="UP000035050">
    <property type="component" value="Chromosome"/>
</dbReference>
<dbReference type="KEGG" id="pox:MB84_20250"/>
<organism evidence="2 3">
    <name type="scientific">Pandoraea oxalativorans</name>
    <dbReference type="NCBI Taxonomy" id="573737"/>
    <lineage>
        <taxon>Bacteria</taxon>
        <taxon>Pseudomonadati</taxon>
        <taxon>Pseudomonadota</taxon>
        <taxon>Betaproteobacteria</taxon>
        <taxon>Burkholderiales</taxon>
        <taxon>Burkholderiaceae</taxon>
        <taxon>Pandoraea</taxon>
    </lineage>
</organism>
<evidence type="ECO:0000256" key="1">
    <source>
        <dbReference type="SAM" id="Phobius"/>
    </source>
</evidence>
<keyword evidence="1" id="KW-0472">Membrane</keyword>
<feature type="transmembrane region" description="Helical" evidence="1">
    <location>
        <begin position="20"/>
        <end position="43"/>
    </location>
</feature>
<evidence type="ECO:0000313" key="2">
    <source>
        <dbReference type="EMBL" id="AKC71292.1"/>
    </source>
</evidence>